<gene>
    <name evidence="6" type="ORF">AARAC_005222</name>
</gene>
<comment type="pathway">
    <text evidence="1">Lipid metabolism; fatty acid beta-oxidation.</text>
</comment>
<dbReference type="AlphaFoldDB" id="A0A2G7EPS3"/>
<dbReference type="STRING" id="656916.A0A2G7EPS3"/>
<reference evidence="6 7" key="1">
    <citation type="submission" date="2017-05" db="EMBL/GenBank/DDBJ databases">
        <title>Genome sequence for an aflatoxigenic pathogen of Argentinian peanut, Aspergillus arachidicola.</title>
        <authorList>
            <person name="Moore G."/>
            <person name="Beltz S.B."/>
            <person name="Mack B.M."/>
        </authorList>
    </citation>
    <scope>NUCLEOTIDE SEQUENCE [LARGE SCALE GENOMIC DNA]</scope>
    <source>
        <strain evidence="6 7">CBS 117610</strain>
    </source>
</reference>
<dbReference type="InterPro" id="IPR045002">
    <property type="entry name" value="Ech1-like"/>
</dbReference>
<comment type="similarity">
    <text evidence="2">Belongs to the enoyl-CoA hydratase/isomerase family.</text>
</comment>
<dbReference type="InterPro" id="IPR029045">
    <property type="entry name" value="ClpP/crotonase-like_dom_sf"/>
</dbReference>
<organism evidence="6 7">
    <name type="scientific">Aspergillus arachidicola</name>
    <dbReference type="NCBI Taxonomy" id="656916"/>
    <lineage>
        <taxon>Eukaryota</taxon>
        <taxon>Fungi</taxon>
        <taxon>Dikarya</taxon>
        <taxon>Ascomycota</taxon>
        <taxon>Pezizomycotina</taxon>
        <taxon>Eurotiomycetes</taxon>
        <taxon>Eurotiomycetidae</taxon>
        <taxon>Eurotiales</taxon>
        <taxon>Aspergillaceae</taxon>
        <taxon>Aspergillus</taxon>
        <taxon>Aspergillus subgen. Circumdati</taxon>
    </lineage>
</organism>
<protein>
    <submittedName>
        <fullName evidence="6">Enoyl-CoA hydratase/isomerase family protein</fullName>
    </submittedName>
</protein>
<keyword evidence="5 6" id="KW-0413">Isomerase</keyword>
<dbReference type="Proteomes" id="UP000231358">
    <property type="component" value="Unassembled WGS sequence"/>
</dbReference>
<dbReference type="GO" id="GO:0006635">
    <property type="term" value="P:fatty acid beta-oxidation"/>
    <property type="evidence" value="ECO:0007669"/>
    <property type="project" value="UniProtKB-UniPathway"/>
</dbReference>
<accession>A0A2G7EPS3</accession>
<dbReference type="GO" id="GO:0051750">
    <property type="term" value="F:delta(3,5)-delta(2,4)-dienoyl-CoA isomerase activity"/>
    <property type="evidence" value="ECO:0007669"/>
    <property type="project" value="TreeGrafter"/>
</dbReference>
<dbReference type="EMBL" id="NEXV01000732">
    <property type="protein sequence ID" value="PIG69461.1"/>
    <property type="molecule type" value="Genomic_DNA"/>
</dbReference>
<proteinExistence type="inferred from homology"/>
<dbReference type="Gene3D" id="1.10.12.10">
    <property type="entry name" value="Lyase 2-enoyl-coa Hydratase, Chain A, domain 2"/>
    <property type="match status" value="2"/>
</dbReference>
<dbReference type="UniPathway" id="UPA00659"/>
<keyword evidence="4" id="KW-0443">Lipid metabolism</keyword>
<keyword evidence="3" id="KW-0276">Fatty acid metabolism</keyword>
<evidence type="ECO:0000256" key="2">
    <source>
        <dbReference type="ARBA" id="ARBA00005254"/>
    </source>
</evidence>
<dbReference type="PANTHER" id="PTHR43149">
    <property type="entry name" value="ENOYL-COA HYDRATASE"/>
    <property type="match status" value="1"/>
</dbReference>
<dbReference type="Pfam" id="PF00378">
    <property type="entry name" value="ECH_1"/>
    <property type="match status" value="1"/>
</dbReference>
<dbReference type="PANTHER" id="PTHR43149:SF1">
    <property type="entry name" value="DELTA(3,5)-DELTA(2,4)-DIENOYL-COA ISOMERASE, MITOCHONDRIAL"/>
    <property type="match status" value="1"/>
</dbReference>
<dbReference type="SUPFAM" id="SSF52096">
    <property type="entry name" value="ClpP/crotonase"/>
    <property type="match status" value="1"/>
</dbReference>
<keyword evidence="7" id="KW-1185">Reference proteome</keyword>
<dbReference type="InterPro" id="IPR014748">
    <property type="entry name" value="Enoyl-CoA_hydra_C"/>
</dbReference>
<sequence length="193" mass="20898">MHGYSYGFAIDFSAAADVRICTRDVRFSIKEVDIGMAADIGVSSGLPKIIGNFGWVKEVALSARLFGAEEALRVRFVNSIHDSKEAMMGAALDIANLIAQKSPVALQETKELLNWSRDHTIAEGKESFGACTSVLACLVFDFYPSGGLMANECYHSEGLRYTAGWSSAAMQTGDMSKALTAGIEKHMPTFEKL</sequence>
<evidence type="ECO:0000256" key="4">
    <source>
        <dbReference type="ARBA" id="ARBA00023098"/>
    </source>
</evidence>
<dbReference type="InterPro" id="IPR001753">
    <property type="entry name" value="Enoyl-CoA_hydra/iso"/>
</dbReference>
<dbReference type="GO" id="GO:0005739">
    <property type="term" value="C:mitochondrion"/>
    <property type="evidence" value="ECO:0007669"/>
    <property type="project" value="TreeGrafter"/>
</dbReference>
<evidence type="ECO:0000256" key="1">
    <source>
        <dbReference type="ARBA" id="ARBA00005005"/>
    </source>
</evidence>
<evidence type="ECO:0000313" key="7">
    <source>
        <dbReference type="Proteomes" id="UP000231358"/>
    </source>
</evidence>
<dbReference type="Gene3D" id="3.90.226.10">
    <property type="entry name" value="2-enoyl-CoA Hydratase, Chain A, domain 1"/>
    <property type="match status" value="1"/>
</dbReference>
<evidence type="ECO:0000256" key="5">
    <source>
        <dbReference type="ARBA" id="ARBA00023235"/>
    </source>
</evidence>
<evidence type="ECO:0000313" key="6">
    <source>
        <dbReference type="EMBL" id="PIG69461.1"/>
    </source>
</evidence>
<comment type="caution">
    <text evidence="6">The sequence shown here is derived from an EMBL/GenBank/DDBJ whole genome shotgun (WGS) entry which is preliminary data.</text>
</comment>
<dbReference type="CDD" id="cd06558">
    <property type="entry name" value="crotonase-like"/>
    <property type="match status" value="1"/>
</dbReference>
<name>A0A2G7EPS3_9EURO</name>
<evidence type="ECO:0000256" key="3">
    <source>
        <dbReference type="ARBA" id="ARBA00022832"/>
    </source>
</evidence>